<evidence type="ECO:0000256" key="1">
    <source>
        <dbReference type="SAM" id="MobiDB-lite"/>
    </source>
</evidence>
<feature type="chain" id="PRO_5013641366" evidence="2">
    <location>
        <begin position="16"/>
        <end position="140"/>
    </location>
</feature>
<dbReference type="EMBL" id="KZ347962">
    <property type="protein sequence ID" value="PIO66891.1"/>
    <property type="molecule type" value="Genomic_DNA"/>
</dbReference>
<feature type="signal peptide" evidence="2">
    <location>
        <begin position="1"/>
        <end position="15"/>
    </location>
</feature>
<evidence type="ECO:0000313" key="3">
    <source>
        <dbReference type="EMBL" id="PIO66891.1"/>
    </source>
</evidence>
<evidence type="ECO:0000313" key="4">
    <source>
        <dbReference type="Proteomes" id="UP000230423"/>
    </source>
</evidence>
<sequence length="140" mass="14090">MHSLILLAIAGAALAALPSGYENAEVLQPAPLPVSSDGGDQQGYNNDAGSQVPQTVPVAPADLPTDTGAAQSPPLFPPAPTDMAPAPPPPPAPTDMGPASPPPSDTGAEVPPRAPVPTNGETSSNGGGYRHRLHRAHRLH</sequence>
<organism evidence="3 4">
    <name type="scientific">Teladorsagia circumcincta</name>
    <name type="common">Brown stomach worm</name>
    <name type="synonym">Ostertagia circumcincta</name>
    <dbReference type="NCBI Taxonomy" id="45464"/>
    <lineage>
        <taxon>Eukaryota</taxon>
        <taxon>Metazoa</taxon>
        <taxon>Ecdysozoa</taxon>
        <taxon>Nematoda</taxon>
        <taxon>Chromadorea</taxon>
        <taxon>Rhabditida</taxon>
        <taxon>Rhabditina</taxon>
        <taxon>Rhabditomorpha</taxon>
        <taxon>Strongyloidea</taxon>
        <taxon>Trichostrongylidae</taxon>
        <taxon>Teladorsagia</taxon>
    </lineage>
</organism>
<keyword evidence="4" id="KW-1185">Reference proteome</keyword>
<protein>
    <submittedName>
        <fullName evidence="3">Uncharacterized protein</fullName>
    </submittedName>
</protein>
<keyword evidence="2" id="KW-0732">Signal</keyword>
<feature type="compositionally biased region" description="Pro residues" evidence="1">
    <location>
        <begin position="74"/>
        <end position="104"/>
    </location>
</feature>
<gene>
    <name evidence="3" type="ORF">TELCIR_11380</name>
</gene>
<feature type="region of interest" description="Disordered" evidence="1">
    <location>
        <begin position="29"/>
        <end position="140"/>
    </location>
</feature>
<feature type="compositionally biased region" description="Polar residues" evidence="1">
    <location>
        <begin position="38"/>
        <end position="54"/>
    </location>
</feature>
<proteinExistence type="predicted"/>
<dbReference type="OrthoDB" id="5875856at2759"/>
<name>A0A2G9U9G5_TELCI</name>
<evidence type="ECO:0000256" key="2">
    <source>
        <dbReference type="SAM" id="SignalP"/>
    </source>
</evidence>
<dbReference type="AlphaFoldDB" id="A0A2G9U9G5"/>
<reference evidence="3 4" key="1">
    <citation type="submission" date="2015-09" db="EMBL/GenBank/DDBJ databases">
        <title>Draft genome of the parasitic nematode Teladorsagia circumcincta isolate WARC Sus (inbred).</title>
        <authorList>
            <person name="Mitreva M."/>
        </authorList>
    </citation>
    <scope>NUCLEOTIDE SEQUENCE [LARGE SCALE GENOMIC DNA]</scope>
    <source>
        <strain evidence="3 4">S</strain>
    </source>
</reference>
<feature type="compositionally biased region" description="Basic residues" evidence="1">
    <location>
        <begin position="129"/>
        <end position="140"/>
    </location>
</feature>
<dbReference type="Proteomes" id="UP000230423">
    <property type="component" value="Unassembled WGS sequence"/>
</dbReference>
<accession>A0A2G9U9G5</accession>